<dbReference type="SUPFAM" id="SSF57247">
    <property type="entry name" value="Bowman-Birk inhibitor, BBI"/>
    <property type="match status" value="4"/>
</dbReference>
<name>A0A0E0FFL1_ORYNI</name>
<protein>
    <recommendedName>
        <fullName evidence="8">Bowman-Birk serine protease inhibitors family domain-containing protein</fullName>
    </recommendedName>
</protein>
<dbReference type="Gramene" id="ONIVA01G01800.1">
    <property type="protein sequence ID" value="ONIVA01G01800.1"/>
    <property type="gene ID" value="ONIVA01G01800"/>
</dbReference>
<feature type="chain" id="PRO_5002359315" description="Bowman-Birk serine protease inhibitors family domain-containing protein" evidence="7">
    <location>
        <begin position="22"/>
        <end position="384"/>
    </location>
</feature>
<evidence type="ECO:0000313" key="9">
    <source>
        <dbReference type="EnsemblPlants" id="ONIVA01G01800.1"/>
    </source>
</evidence>
<organism evidence="9">
    <name type="scientific">Oryza nivara</name>
    <name type="common">Indian wild rice</name>
    <name type="synonym">Oryza sativa f. spontanea</name>
    <dbReference type="NCBI Taxonomy" id="4536"/>
    <lineage>
        <taxon>Eukaryota</taxon>
        <taxon>Viridiplantae</taxon>
        <taxon>Streptophyta</taxon>
        <taxon>Embryophyta</taxon>
        <taxon>Tracheophyta</taxon>
        <taxon>Spermatophyta</taxon>
        <taxon>Magnoliopsida</taxon>
        <taxon>Liliopsida</taxon>
        <taxon>Poales</taxon>
        <taxon>Poaceae</taxon>
        <taxon>BOP clade</taxon>
        <taxon>Oryzoideae</taxon>
        <taxon>Oryzeae</taxon>
        <taxon>Oryzinae</taxon>
        <taxon>Oryza</taxon>
    </lineage>
</organism>
<keyword evidence="10" id="KW-1185">Reference proteome</keyword>
<proteinExistence type="inferred from homology"/>
<feature type="region of interest" description="Disordered" evidence="6">
    <location>
        <begin position="213"/>
        <end position="232"/>
    </location>
</feature>
<dbReference type="Pfam" id="PF00228">
    <property type="entry name" value="Bowman-Birk_leg"/>
    <property type="match status" value="4"/>
</dbReference>
<dbReference type="InterPro" id="IPR035995">
    <property type="entry name" value="Bowman-Birk_prot_inh"/>
</dbReference>
<keyword evidence="4" id="KW-1015">Disulfide bond</keyword>
<dbReference type="HOGENOM" id="CLU_059102_0_0_1"/>
<keyword evidence="7" id="KW-0732">Signal</keyword>
<dbReference type="eggNOG" id="ENOG502R48J">
    <property type="taxonomic scope" value="Eukaryota"/>
</dbReference>
<keyword evidence="2 5" id="KW-0646">Protease inhibitor</keyword>
<reference evidence="9" key="1">
    <citation type="submission" date="2015-04" db="UniProtKB">
        <authorList>
            <consortium name="EnsemblPlants"/>
        </authorList>
    </citation>
    <scope>IDENTIFICATION</scope>
    <source>
        <strain evidence="9">SL10</strain>
    </source>
</reference>
<evidence type="ECO:0000256" key="1">
    <source>
        <dbReference type="ARBA" id="ARBA00008506"/>
    </source>
</evidence>
<dbReference type="CDD" id="cd00023">
    <property type="entry name" value="BBI"/>
    <property type="match status" value="3"/>
</dbReference>
<dbReference type="OMA" id="HPGPVCK"/>
<dbReference type="AlphaFoldDB" id="A0A0E0FFL1"/>
<reference evidence="9" key="2">
    <citation type="submission" date="2018-04" db="EMBL/GenBank/DDBJ databases">
        <title>OnivRS2 (Oryza nivara Reference Sequence Version 2).</title>
        <authorList>
            <person name="Zhang J."/>
            <person name="Kudrna D."/>
            <person name="Lee S."/>
            <person name="Talag J."/>
            <person name="Rajasekar S."/>
            <person name="Welchert J."/>
            <person name="Hsing Y.-I."/>
            <person name="Wing R.A."/>
        </authorList>
    </citation>
    <scope>NUCLEOTIDE SEQUENCE [LARGE SCALE GENOMIC DNA]</scope>
</reference>
<dbReference type="PROSITE" id="PS00281">
    <property type="entry name" value="BOWMAN_BIRK"/>
    <property type="match status" value="2"/>
</dbReference>
<evidence type="ECO:0000256" key="2">
    <source>
        <dbReference type="ARBA" id="ARBA00022690"/>
    </source>
</evidence>
<feature type="domain" description="Bowman-Birk serine protease inhibitors family" evidence="8">
    <location>
        <begin position="320"/>
        <end position="334"/>
    </location>
</feature>
<dbReference type="GO" id="GO:0005576">
    <property type="term" value="C:extracellular region"/>
    <property type="evidence" value="ECO:0007669"/>
    <property type="project" value="InterPro"/>
</dbReference>
<evidence type="ECO:0000256" key="6">
    <source>
        <dbReference type="SAM" id="MobiDB-lite"/>
    </source>
</evidence>
<feature type="domain" description="Bowman-Birk serine protease inhibitors family" evidence="8">
    <location>
        <begin position="135"/>
        <end position="149"/>
    </location>
</feature>
<evidence type="ECO:0000256" key="4">
    <source>
        <dbReference type="ARBA" id="ARBA00023157"/>
    </source>
</evidence>
<comment type="similarity">
    <text evidence="1 5">Belongs to the Bowman-Birk serine protease inhibitor family.</text>
</comment>
<dbReference type="Proteomes" id="UP000006591">
    <property type="component" value="Chromosome 1"/>
</dbReference>
<dbReference type="InterPro" id="IPR000877">
    <property type="entry name" value="Prot_inh_BBI"/>
</dbReference>
<keyword evidence="3 5" id="KW-0722">Serine protease inhibitor</keyword>
<evidence type="ECO:0000313" key="10">
    <source>
        <dbReference type="Proteomes" id="UP000006591"/>
    </source>
</evidence>
<evidence type="ECO:0000256" key="5">
    <source>
        <dbReference type="RuleBase" id="RU003856"/>
    </source>
</evidence>
<dbReference type="PANTHER" id="PTHR33479:SF22">
    <property type="entry name" value="BOWMAN-BIRK TYPE BRAN TRYPSIN INHIBITOR"/>
    <property type="match status" value="1"/>
</dbReference>
<dbReference type="SMART" id="SM00269">
    <property type="entry name" value="BowB"/>
    <property type="match status" value="4"/>
</dbReference>
<dbReference type="PANTHER" id="PTHR33479">
    <property type="entry name" value="BOWMAN-BIRK TYPE BRAN TRYPSIN INHIBITOR"/>
    <property type="match status" value="1"/>
</dbReference>
<evidence type="ECO:0000259" key="8">
    <source>
        <dbReference type="PROSITE" id="PS00281"/>
    </source>
</evidence>
<sequence>MKIAMATPILLFFLLGGAAHGAPDDTTTNTIRLPSHDGARQAPMTKRPWKCCDNIERLPTKTNPPQWRCNDELEPSQCVAQCEVCQEAPGPFPGPLICSDVYWGADPGPFCTPRPWGDCCTNTTCTRSIPPICRCNDKVKKCAAACKDCKRVKSSKPPRYVCQDQFTGQPGPKFFDSALSSVSVVLESIHLRAICGGLTVAVAAHGTADDDTNTIRLPSDGAKSPKMPTEKRPWKCCDDIEEQPARIFPPFWRCNDELEPSQCAAQCEVCQDQKASSPGRVICGDVYWGADPGPFCTPRPWGDCCDKAICSRSYIPICSCADEVESCAAACKDCQPVESSSSLSEPPRYVCHDRFKGEPGPSSSPSPIRYLPLLGLPFFGSTHK</sequence>
<evidence type="ECO:0000256" key="7">
    <source>
        <dbReference type="SAM" id="SignalP"/>
    </source>
</evidence>
<dbReference type="EnsemblPlants" id="ONIVA01G01800.1">
    <property type="protein sequence ID" value="ONIVA01G01800.1"/>
    <property type="gene ID" value="ONIVA01G01800"/>
</dbReference>
<accession>A0A0E0FFL1</accession>
<dbReference type="Gene3D" id="2.10.69.10">
    <property type="entry name" value="Cysteine Protease (Bromelain) Inhibitor, subunit H"/>
    <property type="match status" value="4"/>
</dbReference>
<evidence type="ECO:0000256" key="3">
    <source>
        <dbReference type="ARBA" id="ARBA00022900"/>
    </source>
</evidence>
<feature type="signal peptide" evidence="7">
    <location>
        <begin position="1"/>
        <end position="21"/>
    </location>
</feature>
<dbReference type="GO" id="GO:0004867">
    <property type="term" value="F:serine-type endopeptidase inhibitor activity"/>
    <property type="evidence" value="ECO:0007669"/>
    <property type="project" value="UniProtKB-KW"/>
</dbReference>